<dbReference type="GO" id="GO:0051604">
    <property type="term" value="P:protein maturation"/>
    <property type="evidence" value="ECO:0007669"/>
    <property type="project" value="InterPro"/>
</dbReference>
<gene>
    <name evidence="1" type="ORF">THRCLA_20450</name>
</gene>
<sequence length="128" mass="14177">MVTAAEIEAALIDGLNATYVQVEDDSDGCGSKFSVIVVSSLFEGMGLLQRQRADSKVVSIIRERMLLDVVDQAWMQDYLSDDEIELPMGLEMNNEDGTPPLALPVFPGLRTDQPERWNDLGLSLFGRE</sequence>
<dbReference type="GO" id="GO:0051537">
    <property type="term" value="F:2 iron, 2 sulfur cluster binding"/>
    <property type="evidence" value="ECO:0007669"/>
    <property type="project" value="InterPro"/>
</dbReference>
<accession>A0A1W0A702</accession>
<dbReference type="Gene3D" id="3.30.300.90">
    <property type="entry name" value="BolA-like"/>
    <property type="match status" value="1"/>
</dbReference>
<dbReference type="Proteomes" id="UP000243217">
    <property type="component" value="Unassembled WGS sequence"/>
</dbReference>
<dbReference type="EMBL" id="JNBS01000378">
    <property type="protein sequence ID" value="OQS06064.1"/>
    <property type="molecule type" value="Genomic_DNA"/>
</dbReference>
<dbReference type="PANTHER" id="PTHR12735">
    <property type="entry name" value="BOLA-LIKE PROTEIN-RELATED"/>
    <property type="match status" value="1"/>
</dbReference>
<protein>
    <submittedName>
        <fullName evidence="1">Uncharacterized protein</fullName>
    </submittedName>
</protein>
<dbReference type="AlphaFoldDB" id="A0A1W0A702"/>
<name>A0A1W0A702_9STRA</name>
<proteinExistence type="predicted"/>
<dbReference type="SUPFAM" id="SSF82657">
    <property type="entry name" value="BolA-like"/>
    <property type="match status" value="1"/>
</dbReference>
<evidence type="ECO:0000313" key="2">
    <source>
        <dbReference type="Proteomes" id="UP000243217"/>
    </source>
</evidence>
<dbReference type="InterPro" id="IPR036065">
    <property type="entry name" value="BolA-like_sf"/>
</dbReference>
<dbReference type="PANTHER" id="PTHR12735:SF27">
    <property type="entry name" value="BOLA-LIKE PROTEIN 2"/>
    <property type="match status" value="1"/>
</dbReference>
<dbReference type="GO" id="GO:0005634">
    <property type="term" value="C:nucleus"/>
    <property type="evidence" value="ECO:0007669"/>
    <property type="project" value="TreeGrafter"/>
</dbReference>
<organism evidence="1 2">
    <name type="scientific">Thraustotheca clavata</name>
    <dbReference type="NCBI Taxonomy" id="74557"/>
    <lineage>
        <taxon>Eukaryota</taxon>
        <taxon>Sar</taxon>
        <taxon>Stramenopiles</taxon>
        <taxon>Oomycota</taxon>
        <taxon>Saprolegniomycetes</taxon>
        <taxon>Saprolegniales</taxon>
        <taxon>Achlyaceae</taxon>
        <taxon>Thraustotheca</taxon>
    </lineage>
</organism>
<dbReference type="OrthoDB" id="4983at2759"/>
<dbReference type="STRING" id="74557.A0A1W0A702"/>
<reference evidence="1 2" key="1">
    <citation type="journal article" date="2014" name="Genome Biol. Evol.">
        <title>The secreted proteins of Achlya hypogyna and Thraustotheca clavata identify the ancestral oomycete secretome and reveal gene acquisitions by horizontal gene transfer.</title>
        <authorList>
            <person name="Misner I."/>
            <person name="Blouin N."/>
            <person name="Leonard G."/>
            <person name="Richards T.A."/>
            <person name="Lane C.E."/>
        </authorList>
    </citation>
    <scope>NUCLEOTIDE SEQUENCE [LARGE SCALE GENOMIC DNA]</scope>
    <source>
        <strain evidence="1 2">ATCC 34112</strain>
    </source>
</reference>
<evidence type="ECO:0000313" key="1">
    <source>
        <dbReference type="EMBL" id="OQS06064.1"/>
    </source>
</evidence>
<dbReference type="InterPro" id="IPR045115">
    <property type="entry name" value="BOL2"/>
</dbReference>
<keyword evidence="2" id="KW-1185">Reference proteome</keyword>
<dbReference type="GO" id="GO:0005829">
    <property type="term" value="C:cytosol"/>
    <property type="evidence" value="ECO:0007669"/>
    <property type="project" value="TreeGrafter"/>
</dbReference>
<comment type="caution">
    <text evidence="1">The sequence shown here is derived from an EMBL/GenBank/DDBJ whole genome shotgun (WGS) entry which is preliminary data.</text>
</comment>
<dbReference type="GO" id="GO:0006879">
    <property type="term" value="P:intracellular iron ion homeostasis"/>
    <property type="evidence" value="ECO:0007669"/>
    <property type="project" value="InterPro"/>
</dbReference>